<dbReference type="SUPFAM" id="SSF56935">
    <property type="entry name" value="Porins"/>
    <property type="match status" value="1"/>
</dbReference>
<evidence type="ECO:0000256" key="2">
    <source>
        <dbReference type="ARBA" id="ARBA00023136"/>
    </source>
</evidence>
<dbReference type="InterPro" id="IPR036942">
    <property type="entry name" value="Beta-barrel_TonB_sf"/>
</dbReference>
<keyword evidence="3" id="KW-0998">Cell outer membrane</keyword>
<gene>
    <name evidence="4" type="ORF">METZ01_LOCUS283346</name>
</gene>
<evidence type="ECO:0000313" key="4">
    <source>
        <dbReference type="EMBL" id="SVC30492.1"/>
    </source>
</evidence>
<feature type="non-terminal residue" evidence="4">
    <location>
        <position position="1"/>
    </location>
</feature>
<dbReference type="AlphaFoldDB" id="A0A382L5F3"/>
<evidence type="ECO:0000256" key="3">
    <source>
        <dbReference type="ARBA" id="ARBA00023237"/>
    </source>
</evidence>
<name>A0A382L5F3_9ZZZZ</name>
<accession>A0A382L5F3</accession>
<comment type="subcellular location">
    <subcellularLocation>
        <location evidence="1">Cell outer membrane</location>
    </subcellularLocation>
</comment>
<reference evidence="4" key="1">
    <citation type="submission" date="2018-05" db="EMBL/GenBank/DDBJ databases">
        <authorList>
            <person name="Lanie J.A."/>
            <person name="Ng W.-L."/>
            <person name="Kazmierczak K.M."/>
            <person name="Andrzejewski T.M."/>
            <person name="Davidsen T.M."/>
            <person name="Wayne K.J."/>
            <person name="Tettelin H."/>
            <person name="Glass J.I."/>
            <person name="Rusch D."/>
            <person name="Podicherti R."/>
            <person name="Tsui H.-C.T."/>
            <person name="Winkler M.E."/>
        </authorList>
    </citation>
    <scope>NUCLEOTIDE SEQUENCE</scope>
</reference>
<keyword evidence="2" id="KW-0472">Membrane</keyword>
<proteinExistence type="predicted"/>
<evidence type="ECO:0000256" key="1">
    <source>
        <dbReference type="ARBA" id="ARBA00004442"/>
    </source>
</evidence>
<dbReference type="EMBL" id="UINC01084137">
    <property type="protein sequence ID" value="SVC30492.1"/>
    <property type="molecule type" value="Genomic_DNA"/>
</dbReference>
<evidence type="ECO:0008006" key="5">
    <source>
        <dbReference type="Google" id="ProtNLM"/>
    </source>
</evidence>
<sequence length="305" mass="36343">DELYFDPRIGFKYLAKEDLSFKLSLGRYHQFLTIANPEDETWRIIDFWLGITEEQKAPYSDHYILGLEYLSEDNWLFRCETYYKHFENLITLKQGQLFTEDESGARFTPFNEFYPTRAYAYGLEMLYKKTAGRLRGWIGYTYAETKKHIDKHGWYNPKYDRRHTINIVGDFRLIENLHFSTSLQTSSGQPHTPAIGRYQEWQVNNDPYMPFYGFTEAYLVGKKNSERLTPYFRIDMGFKHKTVGKILKIPYERFFQIVNVTNYVNALNYQYRAKVNRRTGETLGIERAAVPMFPTLIAFGYRWSF</sequence>
<dbReference type="GO" id="GO:0009279">
    <property type="term" value="C:cell outer membrane"/>
    <property type="evidence" value="ECO:0007669"/>
    <property type="project" value="UniProtKB-SubCell"/>
</dbReference>
<dbReference type="Gene3D" id="2.40.170.20">
    <property type="entry name" value="TonB-dependent receptor, beta-barrel domain"/>
    <property type="match status" value="1"/>
</dbReference>
<organism evidence="4">
    <name type="scientific">marine metagenome</name>
    <dbReference type="NCBI Taxonomy" id="408172"/>
    <lineage>
        <taxon>unclassified sequences</taxon>
        <taxon>metagenomes</taxon>
        <taxon>ecological metagenomes</taxon>
    </lineage>
</organism>
<protein>
    <recommendedName>
        <fullName evidence="5">TonB-dependent receptor-like beta-barrel domain-containing protein</fullName>
    </recommendedName>
</protein>